<evidence type="ECO:0000313" key="1">
    <source>
        <dbReference type="EMBL" id="CAJ1962981.1"/>
    </source>
</evidence>
<sequence>MQASQHVNQTFGILAGIADTIFRESEHLIHFSEVKAGDVFRKFHGEVALQKVAMEMMHSMAFPKPFLPNQTVRLCEERLVAMIHCKFTLRKNLLRSENTSCGPDQDYDRRLKLASMESFYFASAGKLV</sequence>
<organism evidence="1 2">
    <name type="scientific">Cylindrotheca closterium</name>
    <dbReference type="NCBI Taxonomy" id="2856"/>
    <lineage>
        <taxon>Eukaryota</taxon>
        <taxon>Sar</taxon>
        <taxon>Stramenopiles</taxon>
        <taxon>Ochrophyta</taxon>
        <taxon>Bacillariophyta</taxon>
        <taxon>Bacillariophyceae</taxon>
        <taxon>Bacillariophycidae</taxon>
        <taxon>Bacillariales</taxon>
        <taxon>Bacillariaceae</taxon>
        <taxon>Cylindrotheca</taxon>
    </lineage>
</organism>
<dbReference type="EMBL" id="CAKOGP040002125">
    <property type="protein sequence ID" value="CAJ1962981.1"/>
    <property type="molecule type" value="Genomic_DNA"/>
</dbReference>
<protein>
    <submittedName>
        <fullName evidence="1">Uncharacterized protein</fullName>
    </submittedName>
</protein>
<reference evidence="1" key="1">
    <citation type="submission" date="2023-08" db="EMBL/GenBank/DDBJ databases">
        <authorList>
            <person name="Audoor S."/>
            <person name="Bilcke G."/>
        </authorList>
    </citation>
    <scope>NUCLEOTIDE SEQUENCE</scope>
</reference>
<dbReference type="Proteomes" id="UP001295423">
    <property type="component" value="Unassembled WGS sequence"/>
</dbReference>
<comment type="caution">
    <text evidence="1">The sequence shown here is derived from an EMBL/GenBank/DDBJ whole genome shotgun (WGS) entry which is preliminary data.</text>
</comment>
<dbReference type="AlphaFoldDB" id="A0AAD2G4T2"/>
<gene>
    <name evidence="1" type="ORF">CYCCA115_LOCUS19951</name>
</gene>
<keyword evidence="2" id="KW-1185">Reference proteome</keyword>
<accession>A0AAD2G4T2</accession>
<name>A0AAD2G4T2_9STRA</name>
<proteinExistence type="predicted"/>
<evidence type="ECO:0000313" key="2">
    <source>
        <dbReference type="Proteomes" id="UP001295423"/>
    </source>
</evidence>